<dbReference type="Proteomes" id="UP000837801">
    <property type="component" value="Unassembled WGS sequence"/>
</dbReference>
<evidence type="ECO:0000256" key="2">
    <source>
        <dbReference type="ARBA" id="ARBA00018706"/>
    </source>
</evidence>
<protein>
    <recommendedName>
        <fullName evidence="3">Polynucleotide 5'-hydroxyl-kinase GRC3</fullName>
    </recommendedName>
    <alternativeName>
        <fullName evidence="2">Polynucleotide 5'-hydroxyl-kinase grc3</fullName>
    </alternativeName>
</protein>
<feature type="region of interest" description="Disordered" evidence="8">
    <location>
        <begin position="26"/>
        <end position="64"/>
    </location>
</feature>
<keyword evidence="4" id="KW-0808">Transferase</keyword>
<dbReference type="EMBL" id="CAKXYY010000011">
    <property type="protein sequence ID" value="CAH2353493.1"/>
    <property type="molecule type" value="Genomic_DNA"/>
</dbReference>
<sequence length="684" mass="77305">MSAFAALKSSDSMVSILQDDVDDSDQIIGYSKNTSDEDIDEDVDEEDVIRESTRSNPLPTVSPVPQFKRPGGFLPIFESNFTPNEDNFLVNNSGREIIIGLKQGEYLVVNGQADLKIQRGAILINNCHYHYAHPDHSYQIIASQSQSLPIIASAQVLDRSCGILDSKTVDNEHLFHSDYKSVITLSILETGLEDIGKYCPPLKRFFYNKNDEEQVQSESSISFMNHPDAGYLRSFSFEIVLENKGMTGLSLDRSWVNKIKELSRYDENDTTATITLVIGNKNSGKSTFSKSLLNNFFVDGNREVSYLDLDPGQSEFSDPYCLSISSYKRPIFGINIEKGNKHGLTEYYGFTSPQSQPNLYLAIIKKLFRFYQENQSGNHLIINTPGWIKGLGKELLESITTYINPTHLVYLNGSGILLESNVEADATLEGLAFQNLHVLPGMYQVSKYSPAQLRTFNKLIYFHKNESTTSPSYNFNTHLLHTPPIKISYQTDPNDHNFLGVNAVSVSNFDVSLQFDHKDLLLMVDSSIAGIYLIENEQFFSNKFQSGAKLPLYINSTDFFNETVSHGSYMFMGLCMIHSVNKGKQYFNVYFPDGRVVLKLKEMIKVGGYKLVLVKGDGDIPSQEILMPELVQQQVSNLKKLKKNTSNVQDMKKMPYVSFISGNKVGGVWKIRRNIMRRSHRQQR</sequence>
<feature type="domain" description="Clp1 P-loop" evidence="9">
    <location>
        <begin position="279"/>
        <end position="463"/>
    </location>
</feature>
<evidence type="ECO:0000256" key="4">
    <source>
        <dbReference type="ARBA" id="ARBA00022679"/>
    </source>
</evidence>
<dbReference type="PANTHER" id="PTHR12755:SF3">
    <property type="entry name" value="POLYNUCLEOTIDE 5'-HYDROXYL-KINASE NOL9"/>
    <property type="match status" value="1"/>
</dbReference>
<dbReference type="OrthoDB" id="4054781at2759"/>
<dbReference type="GO" id="GO:0000448">
    <property type="term" value="P:cleavage in ITS2 between 5.8S rRNA and LSU-rRNA of tricistronic rRNA transcript (SSU-rRNA, 5.8S rRNA, LSU-rRNA)"/>
    <property type="evidence" value="ECO:0007669"/>
    <property type="project" value="TreeGrafter"/>
</dbReference>
<evidence type="ECO:0000256" key="3">
    <source>
        <dbReference type="ARBA" id="ARBA00019824"/>
    </source>
</evidence>
<organism evidence="10 11">
    <name type="scientific">[Candida] railenensis</name>
    <dbReference type="NCBI Taxonomy" id="45579"/>
    <lineage>
        <taxon>Eukaryota</taxon>
        <taxon>Fungi</taxon>
        <taxon>Dikarya</taxon>
        <taxon>Ascomycota</taxon>
        <taxon>Saccharomycotina</taxon>
        <taxon>Pichiomycetes</taxon>
        <taxon>Debaryomycetaceae</taxon>
        <taxon>Kurtzmaniella</taxon>
    </lineage>
</organism>
<dbReference type="GO" id="GO:0005634">
    <property type="term" value="C:nucleus"/>
    <property type="evidence" value="ECO:0007669"/>
    <property type="project" value="TreeGrafter"/>
</dbReference>
<evidence type="ECO:0000313" key="11">
    <source>
        <dbReference type="Proteomes" id="UP000837801"/>
    </source>
</evidence>
<proteinExistence type="inferred from homology"/>
<evidence type="ECO:0000256" key="7">
    <source>
        <dbReference type="ARBA" id="ARBA00022840"/>
    </source>
</evidence>
<dbReference type="SUPFAM" id="SSF52540">
    <property type="entry name" value="P-loop containing nucleoside triphosphate hydrolases"/>
    <property type="match status" value="1"/>
</dbReference>
<dbReference type="GO" id="GO:0005524">
    <property type="term" value="F:ATP binding"/>
    <property type="evidence" value="ECO:0007669"/>
    <property type="project" value="UniProtKB-KW"/>
</dbReference>
<dbReference type="InterPro" id="IPR045116">
    <property type="entry name" value="Clp1/Grc3"/>
</dbReference>
<evidence type="ECO:0000256" key="5">
    <source>
        <dbReference type="ARBA" id="ARBA00022741"/>
    </source>
</evidence>
<name>A0A9P0QR93_9ASCO</name>
<dbReference type="Pfam" id="PF16575">
    <property type="entry name" value="CLP1_P"/>
    <property type="match status" value="1"/>
</dbReference>
<dbReference type="PANTHER" id="PTHR12755">
    <property type="entry name" value="CLEAVAGE/POLYADENYLATION FACTOR IA SUBUNIT CLP1P"/>
    <property type="match status" value="1"/>
</dbReference>
<comment type="similarity">
    <text evidence="1">Belongs to the Clp1 family. NOL9/GRC3 subfamily.</text>
</comment>
<keyword evidence="11" id="KW-1185">Reference proteome</keyword>
<accession>A0A9P0QR93</accession>
<keyword evidence="6" id="KW-0418">Kinase</keyword>
<keyword evidence="5" id="KW-0547">Nucleotide-binding</keyword>
<dbReference type="InterPro" id="IPR027417">
    <property type="entry name" value="P-loop_NTPase"/>
</dbReference>
<evidence type="ECO:0000256" key="6">
    <source>
        <dbReference type="ARBA" id="ARBA00022777"/>
    </source>
</evidence>
<reference evidence="10" key="1">
    <citation type="submission" date="2022-03" db="EMBL/GenBank/DDBJ databases">
        <authorList>
            <person name="Legras J.-L."/>
            <person name="Devillers H."/>
            <person name="Grondin C."/>
        </authorList>
    </citation>
    <scope>NUCLEOTIDE SEQUENCE</scope>
    <source>
        <strain evidence="10">CLIB 1423</strain>
    </source>
</reference>
<evidence type="ECO:0000256" key="1">
    <source>
        <dbReference type="ARBA" id="ARBA00011003"/>
    </source>
</evidence>
<dbReference type="AlphaFoldDB" id="A0A9P0QR93"/>
<evidence type="ECO:0000259" key="9">
    <source>
        <dbReference type="Pfam" id="PF16575"/>
    </source>
</evidence>
<keyword evidence="7" id="KW-0067">ATP-binding</keyword>
<dbReference type="GO" id="GO:0051731">
    <property type="term" value="F:polynucleotide 5'-hydroxyl-kinase activity"/>
    <property type="evidence" value="ECO:0007669"/>
    <property type="project" value="InterPro"/>
</dbReference>
<evidence type="ECO:0000256" key="8">
    <source>
        <dbReference type="SAM" id="MobiDB-lite"/>
    </source>
</evidence>
<comment type="caution">
    <text evidence="10">The sequence shown here is derived from an EMBL/GenBank/DDBJ whole genome shotgun (WGS) entry which is preliminary data.</text>
</comment>
<feature type="compositionally biased region" description="Acidic residues" evidence="8">
    <location>
        <begin position="36"/>
        <end position="48"/>
    </location>
</feature>
<dbReference type="InterPro" id="IPR032319">
    <property type="entry name" value="CLP1_P"/>
</dbReference>
<dbReference type="Gene3D" id="3.40.50.300">
    <property type="entry name" value="P-loop containing nucleotide triphosphate hydrolases"/>
    <property type="match status" value="1"/>
</dbReference>
<gene>
    <name evidence="10" type="ORF">CLIB1423_11S00936</name>
</gene>
<evidence type="ECO:0000313" key="10">
    <source>
        <dbReference type="EMBL" id="CAH2353493.1"/>
    </source>
</evidence>